<dbReference type="GO" id="GO:0005680">
    <property type="term" value="C:anaphase-promoting complex"/>
    <property type="evidence" value="ECO:0007669"/>
    <property type="project" value="InterPro"/>
</dbReference>
<evidence type="ECO:0000256" key="1">
    <source>
        <dbReference type="ARBA" id="ARBA00022786"/>
    </source>
</evidence>
<accession>A0A9N9APG0</accession>
<reference evidence="2" key="1">
    <citation type="submission" date="2021-06" db="EMBL/GenBank/DDBJ databases">
        <authorList>
            <person name="Kallberg Y."/>
            <person name="Tangrot J."/>
            <person name="Rosling A."/>
        </authorList>
    </citation>
    <scope>NUCLEOTIDE SEQUENCE</scope>
    <source>
        <strain evidence="2">BR232B</strain>
    </source>
</reference>
<gene>
    <name evidence="2" type="ORF">PBRASI_LOCUS4449</name>
</gene>
<protein>
    <submittedName>
        <fullName evidence="2">4246_t:CDS:1</fullName>
    </submittedName>
</protein>
<name>A0A9N9APG0_9GLOM</name>
<dbReference type="InterPro" id="IPR018860">
    <property type="entry name" value="APC_suCDC26"/>
</dbReference>
<proteinExistence type="predicted"/>
<keyword evidence="1" id="KW-0833">Ubl conjugation pathway</keyword>
<dbReference type="OrthoDB" id="2422341at2759"/>
<sequence length="151" mass="17584">MLRRNPTRIHLRPEDVESVEKLRELYQQKKTLAKGKRKGTEIDREIMSLSNQDSSVNEQSLSNNDFTKSSMPFDYMMATRAQRAKWINDDTSGEFSLKVCWAAVTFFRHDDCKFTCALIRAITMGKLQEANPEYDVMSKYVDTSQSSKHFR</sequence>
<dbReference type="EMBL" id="CAJVPI010000460">
    <property type="protein sequence ID" value="CAG8538102.1"/>
    <property type="molecule type" value="Genomic_DNA"/>
</dbReference>
<dbReference type="GO" id="GO:0031145">
    <property type="term" value="P:anaphase-promoting complex-dependent catabolic process"/>
    <property type="evidence" value="ECO:0007669"/>
    <property type="project" value="InterPro"/>
</dbReference>
<evidence type="ECO:0000313" key="2">
    <source>
        <dbReference type="EMBL" id="CAG8538102.1"/>
    </source>
</evidence>
<comment type="caution">
    <text evidence="2">The sequence shown here is derived from an EMBL/GenBank/DDBJ whole genome shotgun (WGS) entry which is preliminary data.</text>
</comment>
<keyword evidence="3" id="KW-1185">Reference proteome</keyword>
<organism evidence="2 3">
    <name type="scientific">Paraglomus brasilianum</name>
    <dbReference type="NCBI Taxonomy" id="144538"/>
    <lineage>
        <taxon>Eukaryota</taxon>
        <taxon>Fungi</taxon>
        <taxon>Fungi incertae sedis</taxon>
        <taxon>Mucoromycota</taxon>
        <taxon>Glomeromycotina</taxon>
        <taxon>Glomeromycetes</taxon>
        <taxon>Paraglomerales</taxon>
        <taxon>Paraglomeraceae</taxon>
        <taxon>Paraglomus</taxon>
    </lineage>
</organism>
<dbReference type="Proteomes" id="UP000789739">
    <property type="component" value="Unassembled WGS sequence"/>
</dbReference>
<dbReference type="AlphaFoldDB" id="A0A9N9APG0"/>
<evidence type="ECO:0000313" key="3">
    <source>
        <dbReference type="Proteomes" id="UP000789739"/>
    </source>
</evidence>
<dbReference type="Pfam" id="PF10471">
    <property type="entry name" value="ANAPC_CDC26"/>
    <property type="match status" value="1"/>
</dbReference>